<dbReference type="Pfam" id="PF04773">
    <property type="entry name" value="FecR"/>
    <property type="match status" value="1"/>
</dbReference>
<dbReference type="Pfam" id="PF16220">
    <property type="entry name" value="DUF4880"/>
    <property type="match status" value="1"/>
</dbReference>
<proteinExistence type="predicted"/>
<dbReference type="PATRIC" id="fig|445710.3.peg.3386"/>
<dbReference type="Proteomes" id="UP000077255">
    <property type="component" value="Chromosome"/>
</dbReference>
<dbReference type="GO" id="GO:0016989">
    <property type="term" value="F:sigma factor antagonist activity"/>
    <property type="evidence" value="ECO:0007669"/>
    <property type="project" value="TreeGrafter"/>
</dbReference>
<protein>
    <recommendedName>
        <fullName evidence="5">FecR protein domain-containing protein</fullName>
    </recommendedName>
</protein>
<dbReference type="EMBL" id="CP014841">
    <property type="protein sequence ID" value="AND70839.1"/>
    <property type="molecule type" value="Genomic_DNA"/>
</dbReference>
<dbReference type="Gene3D" id="2.60.120.1440">
    <property type="match status" value="1"/>
</dbReference>
<evidence type="ECO:0000313" key="3">
    <source>
        <dbReference type="EMBL" id="AND70839.1"/>
    </source>
</evidence>
<gene>
    <name evidence="3" type="ORF">ATSB10_33850</name>
</gene>
<dbReference type="AlphaFoldDB" id="A0A161IW42"/>
<evidence type="ECO:0008006" key="5">
    <source>
        <dbReference type="Google" id="ProtNLM"/>
    </source>
</evidence>
<dbReference type="PIRSF" id="PIRSF018266">
    <property type="entry name" value="FecR"/>
    <property type="match status" value="1"/>
</dbReference>
<dbReference type="PANTHER" id="PTHR30273">
    <property type="entry name" value="PERIPLASMIC SIGNAL SENSOR AND SIGMA FACTOR ACTIVATOR FECR-RELATED"/>
    <property type="match status" value="1"/>
</dbReference>
<evidence type="ECO:0000259" key="2">
    <source>
        <dbReference type="Pfam" id="PF16220"/>
    </source>
</evidence>
<name>A0A161IW42_9GAMM</name>
<reference evidence="3 4" key="1">
    <citation type="submission" date="2016-02" db="EMBL/GenBank/DDBJ databases">
        <title>Complete genome sequencing and analysis of ATSB10, Dyella thiooxydans isolated from rhizosphere soil of sunflower (Helianthus annuus L.).</title>
        <authorList>
            <person name="Lee Y."/>
            <person name="Hwangbo K."/>
            <person name="Chung H."/>
            <person name="Yoo J."/>
            <person name="Kim K.Y."/>
            <person name="Sa T.M."/>
            <person name="Um Y."/>
            <person name="Madhaiyan M."/>
        </authorList>
    </citation>
    <scope>NUCLEOTIDE SEQUENCE [LARGE SCALE GENOMIC DNA]</scope>
    <source>
        <strain evidence="3 4">ATSB10</strain>
    </source>
</reference>
<dbReference type="STRING" id="445710.ATSB10_33850"/>
<dbReference type="RefSeq" id="WP_063673824.1">
    <property type="nucleotide sequence ID" value="NZ_CP014841.1"/>
</dbReference>
<keyword evidence="4" id="KW-1185">Reference proteome</keyword>
<dbReference type="InterPro" id="IPR012373">
    <property type="entry name" value="Ferrdict_sens_TM"/>
</dbReference>
<sequence>MPRPAHEQTLRTAADWWMRLRAADAGERTTEEWLAWIDQDASHLSAFEQIGEMAERLGQAGAVTRARLVAEFAPARVRPRWVPLAAAAAVLLAVGLGYLAWPDRGSTTQRYASGIGARLEIRLADGSQIVLGAATALRTRLDDGRRAVELERGEALFRVVHDPRRPFLVRAGVVTIQDIGTAFDVRRTGEQVTISVAEGRVRVADGHGGSLEAGAGQAIRFDPAHPAMQVIAIDPAQVATWRDGRLDFDNEPLPVVVANINRYRPSPLRIGDARLEALTFTGTVRTDAIDEWLRTLPQVLPVVVRQQAGSTVLERTGSDRRPR</sequence>
<dbReference type="InterPro" id="IPR032623">
    <property type="entry name" value="FecR_N"/>
</dbReference>
<feature type="domain" description="FecR N-terminal" evidence="2">
    <location>
        <begin position="12"/>
        <end position="50"/>
    </location>
</feature>
<dbReference type="PANTHER" id="PTHR30273:SF2">
    <property type="entry name" value="PROTEIN FECR"/>
    <property type="match status" value="1"/>
</dbReference>
<accession>A0A161IW42</accession>
<organism evidence="3 4">
    <name type="scientific">Dyella thiooxydans</name>
    <dbReference type="NCBI Taxonomy" id="445710"/>
    <lineage>
        <taxon>Bacteria</taxon>
        <taxon>Pseudomonadati</taxon>
        <taxon>Pseudomonadota</taxon>
        <taxon>Gammaproteobacteria</taxon>
        <taxon>Lysobacterales</taxon>
        <taxon>Rhodanobacteraceae</taxon>
        <taxon>Dyella</taxon>
    </lineage>
</organism>
<evidence type="ECO:0000259" key="1">
    <source>
        <dbReference type="Pfam" id="PF04773"/>
    </source>
</evidence>
<evidence type="ECO:0000313" key="4">
    <source>
        <dbReference type="Proteomes" id="UP000077255"/>
    </source>
</evidence>
<dbReference type="KEGG" id="dtx:ATSB10_33850"/>
<dbReference type="InterPro" id="IPR006860">
    <property type="entry name" value="FecR"/>
</dbReference>
<feature type="domain" description="FecR protein" evidence="1">
    <location>
        <begin position="110"/>
        <end position="202"/>
    </location>
</feature>
<dbReference type="Gene3D" id="3.55.50.30">
    <property type="match status" value="1"/>
</dbReference>
<dbReference type="OrthoDB" id="9771237at2"/>